<gene>
    <name evidence="1" type="ORF">ColLi_06267</name>
</gene>
<sequence length="107" mass="12496">MWESIQIRKRAPKTVLRRGGLAQQERNLASVVVKEGSNANMPSGRESGRAPVALRQKQLGCVWRRVPLRLTQEILHQPQQDQKNLERILDRNFLQIHLRRRISHSME</sequence>
<dbReference type="AlphaFoldDB" id="A0AA37GLW4"/>
<dbReference type="Proteomes" id="UP001055172">
    <property type="component" value="Unassembled WGS sequence"/>
</dbReference>
<reference evidence="1 2" key="1">
    <citation type="submission" date="2021-07" db="EMBL/GenBank/DDBJ databases">
        <title>Genome data of Colletotrichum spaethianum.</title>
        <authorList>
            <person name="Utami Y.D."/>
            <person name="Hiruma K."/>
        </authorList>
    </citation>
    <scope>NUCLEOTIDE SEQUENCE [LARGE SCALE GENOMIC DNA]</scope>
    <source>
        <strain evidence="1 2">MAFF 242679</strain>
    </source>
</reference>
<comment type="caution">
    <text evidence="1">The sequence shown here is derived from an EMBL/GenBank/DDBJ whole genome shotgun (WGS) entry which is preliminary data.</text>
</comment>
<organism evidence="1 2">
    <name type="scientific">Colletotrichum liriopes</name>
    <dbReference type="NCBI Taxonomy" id="708192"/>
    <lineage>
        <taxon>Eukaryota</taxon>
        <taxon>Fungi</taxon>
        <taxon>Dikarya</taxon>
        <taxon>Ascomycota</taxon>
        <taxon>Pezizomycotina</taxon>
        <taxon>Sordariomycetes</taxon>
        <taxon>Hypocreomycetidae</taxon>
        <taxon>Glomerellales</taxon>
        <taxon>Glomerellaceae</taxon>
        <taxon>Colletotrichum</taxon>
        <taxon>Colletotrichum spaethianum species complex</taxon>
    </lineage>
</organism>
<accession>A0AA37GLW4</accession>
<keyword evidence="2" id="KW-1185">Reference proteome</keyword>
<evidence type="ECO:0000313" key="2">
    <source>
        <dbReference type="Proteomes" id="UP001055172"/>
    </source>
</evidence>
<name>A0AA37GLW4_9PEZI</name>
<dbReference type="EMBL" id="BPPX01000011">
    <property type="protein sequence ID" value="GJC83429.1"/>
    <property type="molecule type" value="Genomic_DNA"/>
</dbReference>
<evidence type="ECO:0000313" key="1">
    <source>
        <dbReference type="EMBL" id="GJC83429.1"/>
    </source>
</evidence>
<protein>
    <submittedName>
        <fullName evidence="1">Uncharacterized protein</fullName>
    </submittedName>
</protein>
<proteinExistence type="predicted"/>